<dbReference type="KEGG" id="cthd:CDO33_04850"/>
<dbReference type="PROSITE" id="PS00211">
    <property type="entry name" value="ABC_TRANSPORTER_1"/>
    <property type="match status" value="1"/>
</dbReference>
<evidence type="ECO:0000256" key="1">
    <source>
        <dbReference type="ARBA" id="ARBA00005417"/>
    </source>
</evidence>
<dbReference type="GO" id="GO:0005524">
    <property type="term" value="F:ATP binding"/>
    <property type="evidence" value="ECO:0007669"/>
    <property type="project" value="UniProtKB-KW"/>
</dbReference>
<dbReference type="OrthoDB" id="9806726at2"/>
<dbReference type="PANTHER" id="PTHR42734:SF17">
    <property type="entry name" value="METAL TRANSPORT SYSTEM ATP-BINDING PROTEIN TM_0124-RELATED"/>
    <property type="match status" value="1"/>
</dbReference>
<protein>
    <submittedName>
        <fullName evidence="6">Zinc ABC transporter ATP-binding protein</fullName>
    </submittedName>
</protein>
<accession>A0A2K2FNU5</accession>
<dbReference type="FunFam" id="3.40.50.300:FF:000134">
    <property type="entry name" value="Iron-enterobactin ABC transporter ATP-binding protein"/>
    <property type="match status" value="1"/>
</dbReference>
<dbReference type="InterPro" id="IPR003439">
    <property type="entry name" value="ABC_transporter-like_ATP-bd"/>
</dbReference>
<dbReference type="RefSeq" id="WP_103080899.1">
    <property type="nucleotide sequence ID" value="NZ_CP021850.1"/>
</dbReference>
<evidence type="ECO:0000256" key="4">
    <source>
        <dbReference type="ARBA" id="ARBA00022840"/>
    </source>
</evidence>
<keyword evidence="4 6" id="KW-0067">ATP-binding</keyword>
<evidence type="ECO:0000313" key="7">
    <source>
        <dbReference type="Proteomes" id="UP000236151"/>
    </source>
</evidence>
<dbReference type="EMBL" id="NIOJ01000011">
    <property type="protein sequence ID" value="PNU00450.1"/>
    <property type="molecule type" value="Genomic_DNA"/>
</dbReference>
<dbReference type="AlphaFoldDB" id="A0A2K2FNU5"/>
<dbReference type="CDD" id="cd03235">
    <property type="entry name" value="ABC_Metallic_Cations"/>
    <property type="match status" value="1"/>
</dbReference>
<sequence length="261" mass="28866">MGKVIEVNNLSFGYDGRLTIKDVSFSVDKGDFVGIIGPNGSGKSTLVKLLLGILRPSGGQIRILGENIEKFNCWDKIGYVSQKANAYNTAFPATVEEVVSANLFSRIGLFKPIGRKHRDVVYNALKLVGMQDYGKSLIGNLSGGQQQRVFIARVLVSEPEIMFLDEPTVGIDVKSEEELYCMLARLNNELGITIMMVTHDISAVTVHANKLACMADKGLVMHDPKEEDAKKYISQLYGYEVNLHIHQHNCDNVMKGDEDNV</sequence>
<dbReference type="InterPro" id="IPR003593">
    <property type="entry name" value="AAA+_ATPase"/>
</dbReference>
<comment type="similarity">
    <text evidence="1">Belongs to the ABC transporter superfamily.</text>
</comment>
<dbReference type="Proteomes" id="UP000236151">
    <property type="component" value="Unassembled WGS sequence"/>
</dbReference>
<gene>
    <name evidence="6" type="ORF">CDQ84_06410</name>
</gene>
<feature type="domain" description="ABC transporter" evidence="5">
    <location>
        <begin position="5"/>
        <end position="241"/>
    </location>
</feature>
<evidence type="ECO:0000259" key="5">
    <source>
        <dbReference type="PROSITE" id="PS50893"/>
    </source>
</evidence>
<dbReference type="SUPFAM" id="SSF52540">
    <property type="entry name" value="P-loop containing nucleoside triphosphate hydrolases"/>
    <property type="match status" value="1"/>
</dbReference>
<dbReference type="GO" id="GO:0016887">
    <property type="term" value="F:ATP hydrolysis activity"/>
    <property type="evidence" value="ECO:0007669"/>
    <property type="project" value="InterPro"/>
</dbReference>
<comment type="caution">
    <text evidence="6">The sequence shown here is derived from an EMBL/GenBank/DDBJ whole genome shotgun (WGS) entry which is preliminary data.</text>
</comment>
<keyword evidence="2" id="KW-0813">Transport</keyword>
<dbReference type="Pfam" id="PF00005">
    <property type="entry name" value="ABC_tran"/>
    <property type="match status" value="1"/>
</dbReference>
<keyword evidence="3" id="KW-0547">Nucleotide-binding</keyword>
<evidence type="ECO:0000256" key="3">
    <source>
        <dbReference type="ARBA" id="ARBA00022741"/>
    </source>
</evidence>
<evidence type="ECO:0000313" key="6">
    <source>
        <dbReference type="EMBL" id="PNU00450.1"/>
    </source>
</evidence>
<dbReference type="SMART" id="SM00382">
    <property type="entry name" value="AAA"/>
    <property type="match status" value="1"/>
</dbReference>
<dbReference type="Gene3D" id="3.40.50.300">
    <property type="entry name" value="P-loop containing nucleotide triphosphate hydrolases"/>
    <property type="match status" value="1"/>
</dbReference>
<dbReference type="PANTHER" id="PTHR42734">
    <property type="entry name" value="METAL TRANSPORT SYSTEM ATP-BINDING PROTEIN TM_0124-RELATED"/>
    <property type="match status" value="1"/>
</dbReference>
<dbReference type="InterPro" id="IPR017871">
    <property type="entry name" value="ABC_transporter-like_CS"/>
</dbReference>
<dbReference type="InterPro" id="IPR027417">
    <property type="entry name" value="P-loop_NTPase"/>
</dbReference>
<evidence type="ECO:0000256" key="2">
    <source>
        <dbReference type="ARBA" id="ARBA00022448"/>
    </source>
</evidence>
<reference evidence="6 7" key="1">
    <citation type="submission" date="2017-06" db="EMBL/GenBank/DDBJ databases">
        <title>Investigating the central metabolism of Clostridium thermosuccinogenes.</title>
        <authorList>
            <person name="Koendjbiharie J.G."/>
            <person name="van Kranenburg R."/>
        </authorList>
    </citation>
    <scope>NUCLEOTIDE SEQUENCE [LARGE SCALE GENOMIC DNA]</scope>
    <source>
        <strain evidence="6 7">DSM 5806</strain>
    </source>
</reference>
<dbReference type="InterPro" id="IPR050153">
    <property type="entry name" value="Metal_Ion_Import_ABC"/>
</dbReference>
<dbReference type="PROSITE" id="PS50893">
    <property type="entry name" value="ABC_TRANSPORTER_2"/>
    <property type="match status" value="1"/>
</dbReference>
<keyword evidence="7" id="KW-1185">Reference proteome</keyword>
<proteinExistence type="inferred from homology"/>
<name>A0A2K2FNU5_9CLOT</name>
<organism evidence="6 7">
    <name type="scientific">Clostridium thermosuccinogenes</name>
    <dbReference type="NCBI Taxonomy" id="84032"/>
    <lineage>
        <taxon>Bacteria</taxon>
        <taxon>Bacillati</taxon>
        <taxon>Bacillota</taxon>
        <taxon>Clostridia</taxon>
        <taxon>Eubacteriales</taxon>
        <taxon>Clostridiaceae</taxon>
        <taxon>Clostridium</taxon>
    </lineage>
</organism>